<feature type="region of interest" description="Disordered" evidence="1">
    <location>
        <begin position="377"/>
        <end position="440"/>
    </location>
</feature>
<evidence type="ECO:0000256" key="1">
    <source>
        <dbReference type="SAM" id="MobiDB-lite"/>
    </source>
</evidence>
<keyword evidence="2" id="KW-0812">Transmembrane</keyword>
<feature type="compositionally biased region" description="Polar residues" evidence="1">
    <location>
        <begin position="413"/>
        <end position="425"/>
    </location>
</feature>
<sequence length="440" mass="50543">MCQKTKHCQSNTAQHSHSSRPISNRSGSRSSNSSNSSTNNNNSGNSIYLYTLLMALAALLLPLTQARHLPNQLAYNNNYNEHNNNNNNNNEDSSLPAWHVNPFYGLDMSSSDDSSSGSDSSDSSDRSDSYDSRFIDSSFEELRELRRLERMRHRRSQKLTFFVRAQHEAAQRELPTEWENPCSGTFEPADSQTAEIDSSNRGRTIKRKYLVALRNKTMWEYDEIHRTANLDYGSSEHWQHEYKFLPNMTRPTNAVKLKTWYRHMQTFVGSFAHLGKAHYRYRKQNQLSLDNSTYELHALLQSARSVLCEIENTINSSYPNSHGAKLTHISRQAMEDRLKFHTPADGSEEADLNDLKFSKLLYFQYLDNMWKTLHKSLRKQHRNSMEQQRRQQKTQATGRGNNINSLSGSNSLQAFSLESSESGSMGATRRRSPCRNSAEC</sequence>
<protein>
    <submittedName>
        <fullName evidence="4">Uncharacterized protein LOC117572420 isoform X1</fullName>
    </submittedName>
</protein>
<dbReference type="GO" id="GO:0007259">
    <property type="term" value="P:cell surface receptor signaling pathway via JAK-STAT"/>
    <property type="evidence" value="ECO:0007669"/>
    <property type="project" value="InterPro"/>
</dbReference>
<dbReference type="Pfam" id="PF15972">
    <property type="entry name" value="Unpaired"/>
    <property type="match status" value="1"/>
</dbReference>
<keyword evidence="3" id="KW-1185">Reference proteome</keyword>
<keyword evidence="2" id="KW-1133">Transmembrane helix</keyword>
<feature type="transmembrane region" description="Helical" evidence="2">
    <location>
        <begin position="47"/>
        <end position="64"/>
    </location>
</feature>
<dbReference type="GO" id="GO:0001700">
    <property type="term" value="P:embryonic development via the syncytial blastoderm"/>
    <property type="evidence" value="ECO:0007669"/>
    <property type="project" value="InterPro"/>
</dbReference>
<evidence type="ECO:0000256" key="2">
    <source>
        <dbReference type="SAM" id="Phobius"/>
    </source>
</evidence>
<dbReference type="InterPro" id="IPR031901">
    <property type="entry name" value="Unpaired"/>
</dbReference>
<dbReference type="GeneID" id="117572420"/>
<dbReference type="AlphaFoldDB" id="A0A6P8XEJ4"/>
<feature type="compositionally biased region" description="Low complexity" evidence="1">
    <location>
        <begin position="77"/>
        <end position="91"/>
    </location>
</feature>
<organism evidence="3 4">
    <name type="scientific">Drosophila albomicans</name>
    <name type="common">Fruit fly</name>
    <dbReference type="NCBI Taxonomy" id="7291"/>
    <lineage>
        <taxon>Eukaryota</taxon>
        <taxon>Metazoa</taxon>
        <taxon>Ecdysozoa</taxon>
        <taxon>Arthropoda</taxon>
        <taxon>Hexapoda</taxon>
        <taxon>Insecta</taxon>
        <taxon>Pterygota</taxon>
        <taxon>Neoptera</taxon>
        <taxon>Endopterygota</taxon>
        <taxon>Diptera</taxon>
        <taxon>Brachycera</taxon>
        <taxon>Muscomorpha</taxon>
        <taxon>Ephydroidea</taxon>
        <taxon>Drosophilidae</taxon>
        <taxon>Drosophila</taxon>
    </lineage>
</organism>
<feature type="region of interest" description="Disordered" evidence="1">
    <location>
        <begin position="1"/>
        <end position="42"/>
    </location>
</feature>
<evidence type="ECO:0000313" key="4">
    <source>
        <dbReference type="RefSeq" id="XP_034111104.1"/>
    </source>
</evidence>
<gene>
    <name evidence="4" type="primary">LOC117572420</name>
</gene>
<feature type="compositionally biased region" description="Low complexity" evidence="1">
    <location>
        <begin position="19"/>
        <end position="42"/>
    </location>
</feature>
<dbReference type="Proteomes" id="UP000515160">
    <property type="component" value="Chromosome X"/>
</dbReference>
<feature type="compositionally biased region" description="Low complexity" evidence="1">
    <location>
        <begin position="107"/>
        <end position="121"/>
    </location>
</feature>
<dbReference type="OrthoDB" id="7994888at2759"/>
<name>A0A6P8XEJ4_DROAB</name>
<proteinExistence type="predicted"/>
<reference evidence="4" key="1">
    <citation type="submission" date="2025-08" db="UniProtKB">
        <authorList>
            <consortium name="RefSeq"/>
        </authorList>
    </citation>
    <scope>IDENTIFICATION</scope>
    <source>
        <strain evidence="4">15112-1751.03</strain>
        <tissue evidence="4">Whole Adult</tissue>
    </source>
</reference>
<evidence type="ECO:0000313" key="3">
    <source>
        <dbReference type="Proteomes" id="UP000515160"/>
    </source>
</evidence>
<dbReference type="RefSeq" id="XP_034111104.1">
    <property type="nucleotide sequence ID" value="XM_034255213.2"/>
</dbReference>
<feature type="region of interest" description="Disordered" evidence="1">
    <location>
        <begin position="77"/>
        <end position="130"/>
    </location>
</feature>
<accession>A0A6P8XEJ4</accession>
<keyword evidence="2" id="KW-0472">Membrane</keyword>
<feature type="compositionally biased region" description="Low complexity" evidence="1">
    <location>
        <begin position="400"/>
        <end position="412"/>
    </location>
</feature>